<comment type="caution">
    <text evidence="1">The sequence shown here is derived from an EMBL/GenBank/DDBJ whole genome shotgun (WGS) entry which is preliminary data.</text>
</comment>
<keyword evidence="2" id="KW-1185">Reference proteome</keyword>
<evidence type="ECO:0000313" key="2">
    <source>
        <dbReference type="Proteomes" id="UP001341840"/>
    </source>
</evidence>
<organism evidence="1 2">
    <name type="scientific">Stylosanthes scabra</name>
    <dbReference type="NCBI Taxonomy" id="79078"/>
    <lineage>
        <taxon>Eukaryota</taxon>
        <taxon>Viridiplantae</taxon>
        <taxon>Streptophyta</taxon>
        <taxon>Embryophyta</taxon>
        <taxon>Tracheophyta</taxon>
        <taxon>Spermatophyta</taxon>
        <taxon>Magnoliopsida</taxon>
        <taxon>eudicotyledons</taxon>
        <taxon>Gunneridae</taxon>
        <taxon>Pentapetalae</taxon>
        <taxon>rosids</taxon>
        <taxon>fabids</taxon>
        <taxon>Fabales</taxon>
        <taxon>Fabaceae</taxon>
        <taxon>Papilionoideae</taxon>
        <taxon>50 kb inversion clade</taxon>
        <taxon>dalbergioids sensu lato</taxon>
        <taxon>Dalbergieae</taxon>
        <taxon>Pterocarpus clade</taxon>
        <taxon>Stylosanthes</taxon>
    </lineage>
</organism>
<dbReference type="EMBL" id="JASCZI010060479">
    <property type="protein sequence ID" value="MED6132582.1"/>
    <property type="molecule type" value="Genomic_DNA"/>
</dbReference>
<sequence>MASDATEPNAKRARESHYDYDDVVCTSILSRRWKDLWKHVTQRAAAAAPIPCQPSRPRQPTLQDVLDELRLNQRRTDRSFRNIQRLFLQAYPDLDLSQLEPSTPE</sequence>
<accession>A0ABU6S8I1</accession>
<name>A0ABU6S8I1_9FABA</name>
<evidence type="ECO:0000313" key="1">
    <source>
        <dbReference type="EMBL" id="MED6132582.1"/>
    </source>
</evidence>
<dbReference type="Proteomes" id="UP001341840">
    <property type="component" value="Unassembled WGS sequence"/>
</dbReference>
<proteinExistence type="predicted"/>
<reference evidence="1 2" key="1">
    <citation type="journal article" date="2023" name="Plants (Basel)">
        <title>Bridging the Gap: Combining Genomics and Transcriptomics Approaches to Understand Stylosanthes scabra, an Orphan Legume from the Brazilian Caatinga.</title>
        <authorList>
            <person name="Ferreira-Neto J.R.C."/>
            <person name="da Silva M.D."/>
            <person name="Binneck E."/>
            <person name="de Melo N.F."/>
            <person name="da Silva R.H."/>
            <person name="de Melo A.L.T.M."/>
            <person name="Pandolfi V."/>
            <person name="Bustamante F.O."/>
            <person name="Brasileiro-Vidal A.C."/>
            <person name="Benko-Iseppon A.M."/>
        </authorList>
    </citation>
    <scope>NUCLEOTIDE SEQUENCE [LARGE SCALE GENOMIC DNA]</scope>
    <source>
        <tissue evidence="1">Leaves</tissue>
    </source>
</reference>
<protein>
    <submittedName>
        <fullName evidence="1">Uncharacterized protein</fullName>
    </submittedName>
</protein>
<gene>
    <name evidence="1" type="ORF">PIB30_020228</name>
</gene>